<dbReference type="GO" id="GO:0016747">
    <property type="term" value="F:acyltransferase activity, transferring groups other than amino-acyl groups"/>
    <property type="evidence" value="ECO:0007669"/>
    <property type="project" value="TreeGrafter"/>
</dbReference>
<proteinExistence type="predicted"/>
<evidence type="ECO:0000313" key="2">
    <source>
        <dbReference type="EMBL" id="PIM52155.1"/>
    </source>
</evidence>
<dbReference type="Pfam" id="PF00756">
    <property type="entry name" value="Esterase"/>
    <property type="match status" value="1"/>
</dbReference>
<gene>
    <name evidence="2" type="ORF">CS062_16070</name>
</gene>
<dbReference type="OrthoDB" id="9803578at2"/>
<dbReference type="Proteomes" id="UP000231501">
    <property type="component" value="Unassembled WGS sequence"/>
</dbReference>
<dbReference type="InterPro" id="IPR050583">
    <property type="entry name" value="Mycobacterial_A85_antigen"/>
</dbReference>
<name>A0A2G9C718_9BURK</name>
<dbReference type="AlphaFoldDB" id="A0A2G9C718"/>
<feature type="chain" id="PRO_5013600789" evidence="1">
    <location>
        <begin position="24"/>
        <end position="307"/>
    </location>
</feature>
<evidence type="ECO:0000313" key="3">
    <source>
        <dbReference type="Proteomes" id="UP000231501"/>
    </source>
</evidence>
<keyword evidence="1" id="KW-0732">Signal</keyword>
<dbReference type="EMBL" id="PEOG01000044">
    <property type="protein sequence ID" value="PIM52155.1"/>
    <property type="molecule type" value="Genomic_DNA"/>
</dbReference>
<dbReference type="PANTHER" id="PTHR48098:SF1">
    <property type="entry name" value="DIACYLGLYCEROL ACYLTRANSFERASE_MYCOLYLTRANSFERASE AG85A"/>
    <property type="match status" value="1"/>
</dbReference>
<sequence length="307" mass="33295">MTFRSFDALLGALLLVLGAVAQAQEAGPVTPDTARANFARTIVLADDDVRSTPLPPRGFDEARAGVAPGKVEEFSYESGVTGGRRKALVYLPAGYPSGRAYPVLYLLHGIGGNQHEWTGYVRANAVLDNLIADGKAVPMIVVMPNGRALPDDSVPPPDRVFTEANAAGFAKFERDLLDFLIPAVEARYRVQADARHRALAGLSMGGGQALNIGLAHPDTFAWIGGFSAAPNTRATAELIPDPDALRRGLALLYLSCGNRDGLINVSQRVHRELLRQGIRHQWNVDASGHDRESWSDNLYQFSQRLFR</sequence>
<dbReference type="RefSeq" id="WP_099862622.1">
    <property type="nucleotide sequence ID" value="NZ_PEOG01000044.1"/>
</dbReference>
<dbReference type="PANTHER" id="PTHR48098">
    <property type="entry name" value="ENTEROCHELIN ESTERASE-RELATED"/>
    <property type="match status" value="1"/>
</dbReference>
<dbReference type="InterPro" id="IPR029058">
    <property type="entry name" value="AB_hydrolase_fold"/>
</dbReference>
<keyword evidence="3" id="KW-1185">Reference proteome</keyword>
<dbReference type="InterPro" id="IPR000801">
    <property type="entry name" value="Esterase-like"/>
</dbReference>
<reference evidence="2 3" key="1">
    <citation type="submission" date="2017-11" db="EMBL/GenBank/DDBJ databases">
        <title>Draft genome sequence of Mitsuaria sp. HWN-4.</title>
        <authorList>
            <person name="Gundlapally S.R."/>
        </authorList>
    </citation>
    <scope>NUCLEOTIDE SEQUENCE [LARGE SCALE GENOMIC DNA]</scope>
    <source>
        <strain evidence="2 3">HWN-4</strain>
    </source>
</reference>
<dbReference type="Gene3D" id="3.40.50.1820">
    <property type="entry name" value="alpha/beta hydrolase"/>
    <property type="match status" value="1"/>
</dbReference>
<protein>
    <submittedName>
        <fullName evidence="2">Enterochelin esterase</fullName>
    </submittedName>
</protein>
<comment type="caution">
    <text evidence="2">The sequence shown here is derived from an EMBL/GenBank/DDBJ whole genome shotgun (WGS) entry which is preliminary data.</text>
</comment>
<accession>A0A2G9C718</accession>
<organism evidence="2 3">
    <name type="scientific">Roseateles chitinivorans</name>
    <dbReference type="NCBI Taxonomy" id="2917965"/>
    <lineage>
        <taxon>Bacteria</taxon>
        <taxon>Pseudomonadati</taxon>
        <taxon>Pseudomonadota</taxon>
        <taxon>Betaproteobacteria</taxon>
        <taxon>Burkholderiales</taxon>
        <taxon>Sphaerotilaceae</taxon>
        <taxon>Roseateles</taxon>
    </lineage>
</organism>
<feature type="signal peptide" evidence="1">
    <location>
        <begin position="1"/>
        <end position="23"/>
    </location>
</feature>
<dbReference type="SUPFAM" id="SSF53474">
    <property type="entry name" value="alpha/beta-Hydrolases"/>
    <property type="match status" value="1"/>
</dbReference>
<evidence type="ECO:0000256" key="1">
    <source>
        <dbReference type="SAM" id="SignalP"/>
    </source>
</evidence>